<name>A0A0H2SBG0_9AGAM</name>
<sequence length="150" mass="17421">MWAKRAPSMLLLAVVVDRNSDNDDENLFKNEISTLRRRVRWTSSGSPRTMAMVCADDDKQARTLTLPAVTETGLQFKLEHRAILDDDNDNDGERQYCLWRTTSRALRERSYFAMRLTSKISTWRPLSITCLRDVHQPHSQNLTAHVKNWS</sequence>
<keyword evidence="2" id="KW-1185">Reference proteome</keyword>
<protein>
    <submittedName>
        <fullName evidence="1">Uncharacterized protein</fullName>
    </submittedName>
</protein>
<accession>A0A0H2SBG0</accession>
<evidence type="ECO:0000313" key="2">
    <source>
        <dbReference type="Proteomes" id="UP000053477"/>
    </source>
</evidence>
<gene>
    <name evidence="1" type="ORF">SCHPADRAFT_320827</name>
</gene>
<dbReference type="Proteomes" id="UP000053477">
    <property type="component" value="Unassembled WGS sequence"/>
</dbReference>
<evidence type="ECO:0000313" key="1">
    <source>
        <dbReference type="EMBL" id="KLO14241.1"/>
    </source>
</evidence>
<reference evidence="1 2" key="1">
    <citation type="submission" date="2015-04" db="EMBL/GenBank/DDBJ databases">
        <title>Complete genome sequence of Schizopora paradoxa KUC8140, a cosmopolitan wood degrader in East Asia.</title>
        <authorList>
            <consortium name="DOE Joint Genome Institute"/>
            <person name="Min B."/>
            <person name="Park H."/>
            <person name="Jang Y."/>
            <person name="Kim J.-J."/>
            <person name="Kim K.H."/>
            <person name="Pangilinan J."/>
            <person name="Lipzen A."/>
            <person name="Riley R."/>
            <person name="Grigoriev I.V."/>
            <person name="Spatafora J.W."/>
            <person name="Choi I.-G."/>
        </authorList>
    </citation>
    <scope>NUCLEOTIDE SEQUENCE [LARGE SCALE GENOMIC DNA]</scope>
    <source>
        <strain evidence="1 2">KUC8140</strain>
    </source>
</reference>
<organism evidence="1 2">
    <name type="scientific">Schizopora paradoxa</name>
    <dbReference type="NCBI Taxonomy" id="27342"/>
    <lineage>
        <taxon>Eukaryota</taxon>
        <taxon>Fungi</taxon>
        <taxon>Dikarya</taxon>
        <taxon>Basidiomycota</taxon>
        <taxon>Agaricomycotina</taxon>
        <taxon>Agaricomycetes</taxon>
        <taxon>Hymenochaetales</taxon>
        <taxon>Schizoporaceae</taxon>
        <taxon>Schizopora</taxon>
    </lineage>
</organism>
<dbReference type="InParanoid" id="A0A0H2SBG0"/>
<proteinExistence type="predicted"/>
<dbReference type="EMBL" id="KQ085946">
    <property type="protein sequence ID" value="KLO14241.1"/>
    <property type="molecule type" value="Genomic_DNA"/>
</dbReference>
<dbReference type="AlphaFoldDB" id="A0A0H2SBG0"/>